<dbReference type="Gene3D" id="3.40.630.30">
    <property type="match status" value="1"/>
</dbReference>
<dbReference type="KEGG" id="vbh:CMV30_09930"/>
<proteinExistence type="predicted"/>
<dbReference type="Proteomes" id="UP000217265">
    <property type="component" value="Chromosome"/>
</dbReference>
<dbReference type="OrthoDB" id="9792929at2"/>
<dbReference type="Pfam" id="PF00583">
    <property type="entry name" value="Acetyltransf_1"/>
    <property type="match status" value="1"/>
</dbReference>
<dbReference type="EMBL" id="CP023344">
    <property type="protein sequence ID" value="ATC64247.1"/>
    <property type="molecule type" value="Genomic_DNA"/>
</dbReference>
<dbReference type="PROSITE" id="PS51186">
    <property type="entry name" value="GNAT"/>
    <property type="match status" value="1"/>
</dbReference>
<dbReference type="InterPro" id="IPR016181">
    <property type="entry name" value="Acyl_CoA_acyltransferase"/>
</dbReference>
<evidence type="ECO:0000259" key="1">
    <source>
        <dbReference type="PROSITE" id="PS51186"/>
    </source>
</evidence>
<reference evidence="2 3" key="1">
    <citation type="submission" date="2017-09" db="EMBL/GenBank/DDBJ databases">
        <title>Complete genome sequence of Verrucomicrobial strain HZ-65, isolated from freshwater.</title>
        <authorList>
            <person name="Choi A."/>
        </authorList>
    </citation>
    <scope>NUCLEOTIDE SEQUENCE [LARGE SCALE GENOMIC DNA]</scope>
    <source>
        <strain evidence="2 3">HZ-65</strain>
    </source>
</reference>
<organism evidence="2 3">
    <name type="scientific">Nibricoccus aquaticus</name>
    <dbReference type="NCBI Taxonomy" id="2576891"/>
    <lineage>
        <taxon>Bacteria</taxon>
        <taxon>Pseudomonadati</taxon>
        <taxon>Verrucomicrobiota</taxon>
        <taxon>Opitutia</taxon>
        <taxon>Opitutales</taxon>
        <taxon>Opitutaceae</taxon>
        <taxon>Nibricoccus</taxon>
    </lineage>
</organism>
<sequence length="149" mass="16217">MTIRDALLSDAAAIARLTGELGYVANAQAISDRLSKIIGNPDHLMIVASFKEEIVGWLQAHASEVLESGFRVEIVGLIVDGNARRLGTGRSLVQRAEQWASAINASAVVVRSNTVREESHLFYPAIGFIHSKTQAVYRKQLKETDSKSA</sequence>
<dbReference type="CDD" id="cd04301">
    <property type="entry name" value="NAT_SF"/>
    <property type="match status" value="1"/>
</dbReference>
<dbReference type="RefSeq" id="WP_096055879.1">
    <property type="nucleotide sequence ID" value="NZ_CP023344.1"/>
</dbReference>
<dbReference type="SUPFAM" id="SSF55729">
    <property type="entry name" value="Acyl-CoA N-acyltransferases (Nat)"/>
    <property type="match status" value="1"/>
</dbReference>
<evidence type="ECO:0000313" key="2">
    <source>
        <dbReference type="EMBL" id="ATC64247.1"/>
    </source>
</evidence>
<keyword evidence="3" id="KW-1185">Reference proteome</keyword>
<dbReference type="GO" id="GO:0016747">
    <property type="term" value="F:acyltransferase activity, transferring groups other than amino-acyl groups"/>
    <property type="evidence" value="ECO:0007669"/>
    <property type="project" value="InterPro"/>
</dbReference>
<dbReference type="PANTHER" id="PTHR43072:SF60">
    <property type="entry name" value="L-2,4-DIAMINOBUTYRIC ACID ACETYLTRANSFERASE"/>
    <property type="match status" value="1"/>
</dbReference>
<protein>
    <recommendedName>
        <fullName evidence="1">N-acetyltransferase domain-containing protein</fullName>
    </recommendedName>
</protein>
<accession>A0A290Q7K2</accession>
<dbReference type="InterPro" id="IPR000182">
    <property type="entry name" value="GNAT_dom"/>
</dbReference>
<feature type="domain" description="N-acetyltransferase" evidence="1">
    <location>
        <begin position="1"/>
        <end position="149"/>
    </location>
</feature>
<evidence type="ECO:0000313" key="3">
    <source>
        <dbReference type="Proteomes" id="UP000217265"/>
    </source>
</evidence>
<dbReference type="AlphaFoldDB" id="A0A290Q7K2"/>
<dbReference type="PANTHER" id="PTHR43072">
    <property type="entry name" value="N-ACETYLTRANSFERASE"/>
    <property type="match status" value="1"/>
</dbReference>
<gene>
    <name evidence="2" type="ORF">CMV30_09930</name>
</gene>
<name>A0A290Q7K2_9BACT</name>